<keyword evidence="3" id="KW-1185">Reference proteome</keyword>
<proteinExistence type="predicted"/>
<dbReference type="EMBL" id="RJVU01014363">
    <property type="protein sequence ID" value="ROL52918.1"/>
    <property type="molecule type" value="Genomic_DNA"/>
</dbReference>
<feature type="transmembrane region" description="Helical" evidence="1">
    <location>
        <begin position="66"/>
        <end position="89"/>
    </location>
</feature>
<keyword evidence="1" id="KW-0812">Transmembrane</keyword>
<name>A0A3N0Z4N5_ANAGA</name>
<dbReference type="AlphaFoldDB" id="A0A3N0Z4N5"/>
<evidence type="ECO:0000313" key="3">
    <source>
        <dbReference type="Proteomes" id="UP000281406"/>
    </source>
</evidence>
<dbReference type="Proteomes" id="UP000281406">
    <property type="component" value="Unassembled WGS sequence"/>
</dbReference>
<organism evidence="2 3">
    <name type="scientific">Anabarilius grahami</name>
    <name type="common">Kanglang fish</name>
    <name type="synonym">Barilius grahami</name>
    <dbReference type="NCBI Taxonomy" id="495550"/>
    <lineage>
        <taxon>Eukaryota</taxon>
        <taxon>Metazoa</taxon>
        <taxon>Chordata</taxon>
        <taxon>Craniata</taxon>
        <taxon>Vertebrata</taxon>
        <taxon>Euteleostomi</taxon>
        <taxon>Actinopterygii</taxon>
        <taxon>Neopterygii</taxon>
        <taxon>Teleostei</taxon>
        <taxon>Ostariophysi</taxon>
        <taxon>Cypriniformes</taxon>
        <taxon>Xenocyprididae</taxon>
        <taxon>Xenocypridinae</taxon>
        <taxon>Xenocypridinae incertae sedis</taxon>
        <taxon>Anabarilius</taxon>
    </lineage>
</organism>
<sequence length="90" mass="9642">MALITASSIHRFLSAASEFLFPHIQAVSGAFMDSQHNGNTPLQTSTSNLNAILPKPAEKEEEDETIWLWVAVIATVGNIVVVAVVCACAF</sequence>
<keyword evidence="1" id="KW-0472">Membrane</keyword>
<reference evidence="2 3" key="1">
    <citation type="submission" date="2018-10" db="EMBL/GenBank/DDBJ databases">
        <title>Genome assembly for a Yunnan-Guizhou Plateau 3E fish, Anabarilius grahami (Regan), and its evolutionary and genetic applications.</title>
        <authorList>
            <person name="Jiang W."/>
        </authorList>
    </citation>
    <scope>NUCLEOTIDE SEQUENCE [LARGE SCALE GENOMIC DNA]</scope>
    <source>
        <strain evidence="2">AG-KIZ</strain>
        <tissue evidence="2">Muscle</tissue>
    </source>
</reference>
<protein>
    <submittedName>
        <fullName evidence="2">Uncharacterized protein</fullName>
    </submittedName>
</protein>
<keyword evidence="1" id="KW-1133">Transmembrane helix</keyword>
<evidence type="ECO:0000256" key="1">
    <source>
        <dbReference type="SAM" id="Phobius"/>
    </source>
</evidence>
<comment type="caution">
    <text evidence="2">The sequence shown here is derived from an EMBL/GenBank/DDBJ whole genome shotgun (WGS) entry which is preliminary data.</text>
</comment>
<accession>A0A3N0Z4N5</accession>
<gene>
    <name evidence="2" type="ORF">DPX16_8481</name>
</gene>
<evidence type="ECO:0000313" key="2">
    <source>
        <dbReference type="EMBL" id="ROL52918.1"/>
    </source>
</evidence>
<dbReference type="OrthoDB" id="9943350at2759"/>